<dbReference type="GeneID" id="59454519"/>
<dbReference type="RefSeq" id="WP_193436828.1">
    <property type="nucleotide sequence ID" value="NZ_CP063144.1"/>
</dbReference>
<keyword evidence="7" id="KW-1185">Reference proteome</keyword>
<dbReference type="PRINTS" id="PR00723">
    <property type="entry name" value="SUBTILISIN"/>
</dbReference>
<gene>
    <name evidence="6" type="ORF">IMZ38_03835</name>
</gene>
<evidence type="ECO:0000313" key="7">
    <source>
        <dbReference type="Proteomes" id="UP000593766"/>
    </source>
</evidence>
<dbReference type="PROSITE" id="PS51892">
    <property type="entry name" value="SUBTILASE"/>
    <property type="match status" value="1"/>
</dbReference>
<dbReference type="Proteomes" id="UP000593766">
    <property type="component" value="Chromosome"/>
</dbReference>
<dbReference type="KEGG" id="tcs:IMZ38_03835"/>
<accession>A0A7M1UV30</accession>
<dbReference type="Gene3D" id="3.40.50.200">
    <property type="entry name" value="Peptidase S8/S53 domain"/>
    <property type="match status" value="1"/>
</dbReference>
<dbReference type="PANTHER" id="PTHR43806">
    <property type="entry name" value="PEPTIDASE S8"/>
    <property type="match status" value="1"/>
</dbReference>
<evidence type="ECO:0000256" key="3">
    <source>
        <dbReference type="ARBA" id="ARBA00022801"/>
    </source>
</evidence>
<dbReference type="PROSITE" id="PS00138">
    <property type="entry name" value="SUBTILASE_SER"/>
    <property type="match status" value="1"/>
</dbReference>
<evidence type="ECO:0000259" key="5">
    <source>
        <dbReference type="Pfam" id="PF00082"/>
    </source>
</evidence>
<reference evidence="6 7" key="1">
    <citation type="submission" date="2020-10" db="EMBL/GenBank/DDBJ databases">
        <title>Complete genome sequence of Thermosphaera aggregans strain 3507.</title>
        <authorList>
            <person name="Zayulina K.S."/>
            <person name="Elcheninov A.G."/>
            <person name="Toshchakov S.V."/>
            <person name="Kublanov I.V."/>
            <person name="Kochetkova T.V."/>
        </authorList>
    </citation>
    <scope>NUCLEOTIDE SEQUENCE [LARGE SCALE GENOMIC DNA]</scope>
    <source>
        <strain evidence="6 7">3507</strain>
    </source>
</reference>
<feature type="domain" description="Peptidase S8/S53" evidence="5">
    <location>
        <begin position="481"/>
        <end position="777"/>
    </location>
</feature>
<keyword evidence="4" id="KW-0720">Serine protease</keyword>
<sequence>MKKILVLISILLLTGLIIPVATPVTSESVAARSGFGKAFVSPFLNDDSFWSIGAYAEDPSLLSFDAPEEPFTLVNEGRETGRVIIVLDKATPISVLKGKTAGLLGAFPTHLYNVIFAIVTRDQVEPLSRTPGVLAILPDVRIDALINKEARAIQELLAEEPAQTGGLEAFDYSSYHYTLNITGALDTWATYGITGEEVTLAIIDTGVDFGSPGLGLDSIARDKKTGLPLILDVSSLGLVLTPVAGQDVGEGYIYVNASELYVFQPPYYVWKWTNQLWVRVSGCRSANIWVPWLANSTWYIGNITRYGPVKFGLMLQYMTTSVAGTSTTIYYTVPIIVVDSDGDGSYDTLYADTTTALYLLRQALAPSPCSVNIPGTLGLTPDFSFADEEPIRYGNEVIARDLDGDGLTDYSIGTLAGGVYDAAFAILLDKIGIWRNYVLPLPPLNGYQTTEILSIPEIWRGEPVAFIWPGLDPEGDYVVLEYDYNSHGTYCANTAAGRGIYAQTGYGVRSIAGQAPAVKLGAAPGLYYGTVATAIYFFSGFDIVTPYGEGSIYLWPNLLANPWIAFEGYTWSWAYIGEHQVDITSNSWGASGWALWGWNTGFDPTSVIFDYTIITSGTIHFVAAGNGGPGYGTVSSPAASTLAISVGAATEFTYRPLYGYLWPGSSRQVITWSNRGPSELGVVKPDVVAVGAFAWAVGRTWDALGNVYGIRNLTGWLAYNLFSGTSQATPMSAGVGALVVSAYKAKYGERMPPHLLKTILMNTAQDMGFDELSQGAGFVNAYKAVKAVLDGNIPLVYSTSILNDLLSETALSYELMTYGDVLTGSWFEPKIFIPSVRAGARATRPLTVKGAGSYEIYPMVLKQVNTTGICDITLGVLDPTVITACNGDQLNFSVTAATRYGHLVLDIEALKTYDYFEIEVIYPYEYFEAGGRAGAYSLRIGTSIAELAYWIDGNADGVFSWSETARMMYDIRRANALRIQYGDLEGSIAEIENLARELMGVDPTQYPRYLVMRLGVSGATYRGTLPVKVRVVGYKYQSWDAVTVSPSRFILSGGERTVTVTVKGPSTPGFYSGYIVVVEKTKSLRYLVPISFFVPIELRGTRPIVLNPVEELTPRKNTYLRGAFDYTWRYESGDWRVFKVVVPPTFKNIWGLGIQVTWPTFNNENYASNLDVHFYGPYTYYMVDDETSLVYEFKAPGLQLAAELTRDPAGGSSYNPTRFWDSVAPGLSVIVSPMSGPGIYRLVVRNIQFRGAEYVEPFTVTLTPLTMSSVKIHNPAAGKIHYTVIINAPSQFQPDVVYYTGEGVYTSPLTGETYYVEDVSELGLSVSLGTPLTSSGRYRFTATITYTGETPQASYILPLSAVMKYPVTTSGWLNVNATVYFYWDEIPVYLKFDI</sequence>
<evidence type="ECO:0000313" key="6">
    <source>
        <dbReference type="EMBL" id="QOR95034.1"/>
    </source>
</evidence>
<evidence type="ECO:0000256" key="2">
    <source>
        <dbReference type="ARBA" id="ARBA00022670"/>
    </source>
</evidence>
<dbReference type="EMBL" id="CP063144">
    <property type="protein sequence ID" value="QOR95034.1"/>
    <property type="molecule type" value="Genomic_DNA"/>
</dbReference>
<name>A0A7M1UV30_9CREN</name>
<keyword evidence="2" id="KW-0645">Protease</keyword>
<dbReference type="Pfam" id="PF00082">
    <property type="entry name" value="Peptidase_S8"/>
    <property type="match status" value="1"/>
</dbReference>
<evidence type="ECO:0000256" key="4">
    <source>
        <dbReference type="ARBA" id="ARBA00022825"/>
    </source>
</evidence>
<dbReference type="GO" id="GO:0006508">
    <property type="term" value="P:proteolysis"/>
    <property type="evidence" value="ECO:0007669"/>
    <property type="project" value="UniProtKB-KW"/>
</dbReference>
<dbReference type="InterPro" id="IPR023828">
    <property type="entry name" value="Peptidase_S8_Ser-AS"/>
</dbReference>
<dbReference type="GO" id="GO:0004252">
    <property type="term" value="F:serine-type endopeptidase activity"/>
    <property type="evidence" value="ECO:0007669"/>
    <property type="project" value="InterPro"/>
</dbReference>
<dbReference type="InterPro" id="IPR000209">
    <property type="entry name" value="Peptidase_S8/S53_dom"/>
</dbReference>
<dbReference type="SUPFAM" id="SSF52743">
    <property type="entry name" value="Subtilisin-like"/>
    <property type="match status" value="1"/>
</dbReference>
<comment type="similarity">
    <text evidence="1">Belongs to the peptidase S8 family.</text>
</comment>
<dbReference type="InterPro" id="IPR036852">
    <property type="entry name" value="Peptidase_S8/S53_dom_sf"/>
</dbReference>
<evidence type="ECO:0000256" key="1">
    <source>
        <dbReference type="ARBA" id="ARBA00011073"/>
    </source>
</evidence>
<dbReference type="InterPro" id="IPR015500">
    <property type="entry name" value="Peptidase_S8_subtilisin-rel"/>
</dbReference>
<dbReference type="InterPro" id="IPR050131">
    <property type="entry name" value="Peptidase_S8_subtilisin-like"/>
</dbReference>
<keyword evidence="3" id="KW-0378">Hydrolase</keyword>
<dbReference type="PANTHER" id="PTHR43806:SF11">
    <property type="entry name" value="CEREVISIN-RELATED"/>
    <property type="match status" value="1"/>
</dbReference>
<protein>
    <submittedName>
        <fullName evidence="6">S8 family serine peptidase</fullName>
    </submittedName>
</protein>
<dbReference type="OrthoDB" id="27270at2157"/>
<organism evidence="6 7">
    <name type="scientific">Thermosphaera chiliense</name>
    <dbReference type="NCBI Taxonomy" id="3402707"/>
    <lineage>
        <taxon>Archaea</taxon>
        <taxon>Thermoproteota</taxon>
        <taxon>Thermoprotei</taxon>
        <taxon>Desulfurococcales</taxon>
        <taxon>Desulfurococcaceae</taxon>
        <taxon>Thermosphaera</taxon>
    </lineage>
</organism>
<proteinExistence type="inferred from homology"/>